<name>A0A839EPX5_9HYPH</name>
<keyword evidence="2" id="KW-1185">Reference proteome</keyword>
<evidence type="ECO:0000313" key="2">
    <source>
        <dbReference type="Proteomes" id="UP000549052"/>
    </source>
</evidence>
<dbReference type="EMBL" id="JACGXN010000009">
    <property type="protein sequence ID" value="MBA8880872.1"/>
    <property type="molecule type" value="Genomic_DNA"/>
</dbReference>
<dbReference type="AlphaFoldDB" id="A0A839EPX5"/>
<organism evidence="1 2">
    <name type="scientific">Phyllobacterium myrsinacearum</name>
    <dbReference type="NCBI Taxonomy" id="28101"/>
    <lineage>
        <taxon>Bacteria</taxon>
        <taxon>Pseudomonadati</taxon>
        <taxon>Pseudomonadota</taxon>
        <taxon>Alphaproteobacteria</taxon>
        <taxon>Hyphomicrobiales</taxon>
        <taxon>Phyllobacteriaceae</taxon>
        <taxon>Phyllobacterium</taxon>
    </lineage>
</organism>
<reference evidence="1 2" key="1">
    <citation type="submission" date="2020-07" db="EMBL/GenBank/DDBJ databases">
        <title>Genomic Encyclopedia of Type Strains, Phase IV (KMG-V): Genome sequencing to study the core and pangenomes of soil and plant-associated prokaryotes.</title>
        <authorList>
            <person name="Whitman W."/>
        </authorList>
    </citation>
    <scope>NUCLEOTIDE SEQUENCE [LARGE SCALE GENOMIC DNA]</scope>
    <source>
        <strain evidence="1 2">AN3</strain>
    </source>
</reference>
<protein>
    <submittedName>
        <fullName evidence="1">Uncharacterized protein</fullName>
    </submittedName>
</protein>
<dbReference type="Proteomes" id="UP000549052">
    <property type="component" value="Unassembled WGS sequence"/>
</dbReference>
<dbReference type="RefSeq" id="WP_182551492.1">
    <property type="nucleotide sequence ID" value="NZ_JACGXN010000009.1"/>
</dbReference>
<evidence type="ECO:0000313" key="1">
    <source>
        <dbReference type="EMBL" id="MBA8880872.1"/>
    </source>
</evidence>
<accession>A0A839EPX5</accession>
<sequence>MITIQGRKVISTGVVVLRPKETSFSVDIDDEVTVQFRFSLDESDPTVAINDEIKKSIVLNLGDFGSPLGSTMYGSFSTLLTREKQGHVGTWSWNYTLAVQTIGESYLSRTVNFTIVEARVA</sequence>
<gene>
    <name evidence="1" type="ORF">FHW16_004597</name>
</gene>
<comment type="caution">
    <text evidence="1">The sequence shown here is derived from an EMBL/GenBank/DDBJ whole genome shotgun (WGS) entry which is preliminary data.</text>
</comment>
<proteinExistence type="predicted"/>